<feature type="region of interest" description="Disordered" evidence="1">
    <location>
        <begin position="1"/>
        <end position="37"/>
    </location>
</feature>
<dbReference type="AlphaFoldDB" id="A0AAD8YP39"/>
<sequence length="554" mass="58423">VKPAKGSLTGNAVRRASSPNPLDFAVPPRRGPGSKGSSGLLLHVVACRSGWTEGIKEEPSPSHPFLVLRLFLRVVLQHPPPQAPVFSGFQRERRVVQKTRRPPLVGRRPVSPHLAGRRSACESSGSYGSVPQPPSRSHGLCLRPPRGVFLFCCPCHSSPSPCSLTSGLSGGGGCERCSSWGRPCPFLCLSAHRRPGAWWWWGGAAGSPASLSQKGVSGGPPAGGDRGLEVRRWGGVPPGLRLPKSRRFPVAVSERGPLRPRKKRAWLPVGSLRFGCPRFRFFSHPPAQADHGKVSVLFRYVRERREVVVTCVPPPPPVGCGGGRGSGGSASGVFLTGRPVRGTSVTSRPVSSLARVKRDSSPNPAVFTLLGNPPERTRERPQIRRDNPLNLSILLSGGKETNKDSLSSGERRGKSPALNPPSGLPGGFNPAVRPSLSRECAPLPNPRRSPLRGVASGAAGAAARRGSRPPSGALPPRRCAATGSGSAWKGQGAKVARELRPRALQRPPAPTSPLATRGRGRVPPRLPPPAGAEDGAPPLPTRLSTGPDCPQSVA</sequence>
<accession>A0AAD8YP39</accession>
<feature type="non-terminal residue" evidence="2">
    <location>
        <position position="1"/>
    </location>
</feature>
<dbReference type="Proteomes" id="UP001239994">
    <property type="component" value="Unassembled WGS sequence"/>
</dbReference>
<name>A0AAD8YP39_9TELE</name>
<protein>
    <submittedName>
        <fullName evidence="2">Uncharacterized protein</fullName>
    </submittedName>
</protein>
<comment type="caution">
    <text evidence="2">The sequence shown here is derived from an EMBL/GenBank/DDBJ whole genome shotgun (WGS) entry which is preliminary data.</text>
</comment>
<feature type="region of interest" description="Disordered" evidence="1">
    <location>
        <begin position="103"/>
        <end position="132"/>
    </location>
</feature>
<evidence type="ECO:0000256" key="1">
    <source>
        <dbReference type="SAM" id="MobiDB-lite"/>
    </source>
</evidence>
<evidence type="ECO:0000313" key="2">
    <source>
        <dbReference type="EMBL" id="KAK1784146.1"/>
    </source>
</evidence>
<evidence type="ECO:0000313" key="3">
    <source>
        <dbReference type="Proteomes" id="UP001239994"/>
    </source>
</evidence>
<gene>
    <name evidence="2" type="ORF">P4O66_020711</name>
</gene>
<keyword evidence="3" id="KW-1185">Reference proteome</keyword>
<dbReference type="EMBL" id="JAROKS010000492">
    <property type="protein sequence ID" value="KAK1784146.1"/>
    <property type="molecule type" value="Genomic_DNA"/>
</dbReference>
<reference evidence="2" key="1">
    <citation type="submission" date="2023-03" db="EMBL/GenBank/DDBJ databases">
        <title>Electrophorus voltai genome.</title>
        <authorList>
            <person name="Bian C."/>
        </authorList>
    </citation>
    <scope>NUCLEOTIDE SEQUENCE</scope>
    <source>
        <strain evidence="2">CB-2022</strain>
        <tissue evidence="2">Muscle</tissue>
    </source>
</reference>
<feature type="compositionally biased region" description="Basic and acidic residues" evidence="1">
    <location>
        <begin position="375"/>
        <end position="387"/>
    </location>
</feature>
<feature type="region of interest" description="Disordered" evidence="1">
    <location>
        <begin position="336"/>
        <end position="554"/>
    </location>
</feature>
<proteinExistence type="predicted"/>
<organism evidence="2 3">
    <name type="scientific">Electrophorus voltai</name>
    <dbReference type="NCBI Taxonomy" id="2609070"/>
    <lineage>
        <taxon>Eukaryota</taxon>
        <taxon>Metazoa</taxon>
        <taxon>Chordata</taxon>
        <taxon>Craniata</taxon>
        <taxon>Vertebrata</taxon>
        <taxon>Euteleostomi</taxon>
        <taxon>Actinopterygii</taxon>
        <taxon>Neopterygii</taxon>
        <taxon>Teleostei</taxon>
        <taxon>Ostariophysi</taxon>
        <taxon>Gymnotiformes</taxon>
        <taxon>Gymnotoidei</taxon>
        <taxon>Gymnotidae</taxon>
        <taxon>Electrophorus</taxon>
    </lineage>
</organism>
<feature type="compositionally biased region" description="Low complexity" evidence="1">
    <location>
        <begin position="455"/>
        <end position="471"/>
    </location>
</feature>